<dbReference type="RefSeq" id="WP_149820836.1">
    <property type="nucleotide sequence ID" value="NZ_VUOA01000036.1"/>
</dbReference>
<dbReference type="EMBL" id="VUOA01000036">
    <property type="protein sequence ID" value="KAA2235291.1"/>
    <property type="molecule type" value="Genomic_DNA"/>
</dbReference>
<sequence length="61" mass="6357">MASASSASKTRHLHLVRAAQSAGEAFAPPASDDTPIERGIRTSLMWLGVGLFAAIGLVFAF</sequence>
<name>A0A5B2V8J2_9HYPH</name>
<dbReference type="OrthoDB" id="8021391at2"/>
<keyword evidence="1" id="KW-0812">Transmembrane</keyword>
<keyword evidence="3" id="KW-1185">Reference proteome</keyword>
<evidence type="ECO:0000313" key="3">
    <source>
        <dbReference type="Proteomes" id="UP000323142"/>
    </source>
</evidence>
<gene>
    <name evidence="2" type="ORF">F0L46_19935</name>
</gene>
<comment type="caution">
    <text evidence="2">The sequence shown here is derived from an EMBL/GenBank/DDBJ whole genome shotgun (WGS) entry which is preliminary data.</text>
</comment>
<keyword evidence="1" id="KW-0472">Membrane</keyword>
<proteinExistence type="predicted"/>
<reference evidence="2 3" key="1">
    <citation type="submission" date="2019-09" db="EMBL/GenBank/DDBJ databases">
        <title>Salinarimonas rosea gen. nov., sp. nov., a new member of the a-2 subgroup of the Proteobacteria.</title>
        <authorList>
            <person name="Liu J."/>
        </authorList>
    </citation>
    <scope>NUCLEOTIDE SEQUENCE [LARGE SCALE GENOMIC DNA]</scope>
    <source>
        <strain evidence="2 3">BN140002</strain>
    </source>
</reference>
<organism evidence="2 3">
    <name type="scientific">Salinarimonas soli</name>
    <dbReference type="NCBI Taxonomy" id="1638099"/>
    <lineage>
        <taxon>Bacteria</taxon>
        <taxon>Pseudomonadati</taxon>
        <taxon>Pseudomonadota</taxon>
        <taxon>Alphaproteobacteria</taxon>
        <taxon>Hyphomicrobiales</taxon>
        <taxon>Salinarimonadaceae</taxon>
        <taxon>Salinarimonas</taxon>
    </lineage>
</organism>
<dbReference type="AlphaFoldDB" id="A0A5B2V8J2"/>
<evidence type="ECO:0000313" key="2">
    <source>
        <dbReference type="EMBL" id="KAA2235291.1"/>
    </source>
</evidence>
<evidence type="ECO:0000256" key="1">
    <source>
        <dbReference type="SAM" id="Phobius"/>
    </source>
</evidence>
<dbReference type="Proteomes" id="UP000323142">
    <property type="component" value="Unassembled WGS sequence"/>
</dbReference>
<protein>
    <submittedName>
        <fullName evidence="2">Uncharacterized protein</fullName>
    </submittedName>
</protein>
<feature type="transmembrane region" description="Helical" evidence="1">
    <location>
        <begin position="43"/>
        <end position="60"/>
    </location>
</feature>
<keyword evidence="1" id="KW-1133">Transmembrane helix</keyword>
<reference evidence="2 3" key="2">
    <citation type="submission" date="2019-09" db="EMBL/GenBank/DDBJ databases">
        <authorList>
            <person name="Jin C."/>
        </authorList>
    </citation>
    <scope>NUCLEOTIDE SEQUENCE [LARGE SCALE GENOMIC DNA]</scope>
    <source>
        <strain evidence="2 3">BN140002</strain>
    </source>
</reference>
<accession>A0A5B2V8J2</accession>